<protein>
    <submittedName>
        <fullName evidence="2">Uncharacterized protein</fullName>
    </submittedName>
</protein>
<evidence type="ECO:0000313" key="2">
    <source>
        <dbReference type="EMBL" id="MBA4658720.1"/>
    </source>
</evidence>
<proteinExistence type="predicted"/>
<accession>A0A7C9E3E5</accession>
<dbReference type="AlphaFoldDB" id="A0A7C9E3E5"/>
<feature type="region of interest" description="Disordered" evidence="1">
    <location>
        <begin position="71"/>
        <end position="100"/>
    </location>
</feature>
<reference evidence="2" key="1">
    <citation type="journal article" date="2013" name="J. Plant Res.">
        <title>Effect of fungi and light on seed germination of three Opuntia species from semiarid lands of central Mexico.</title>
        <authorList>
            <person name="Delgado-Sanchez P."/>
            <person name="Jimenez-Bremont J.F."/>
            <person name="Guerrero-Gonzalez Mde L."/>
            <person name="Flores J."/>
        </authorList>
    </citation>
    <scope>NUCLEOTIDE SEQUENCE</scope>
    <source>
        <tissue evidence="2">Cladode</tissue>
    </source>
</reference>
<dbReference type="EMBL" id="GISG01201586">
    <property type="protein sequence ID" value="MBA4658720.1"/>
    <property type="molecule type" value="Transcribed_RNA"/>
</dbReference>
<organism evidence="2">
    <name type="scientific">Opuntia streptacantha</name>
    <name type="common">Prickly pear cactus</name>
    <name type="synonym">Opuntia cardona</name>
    <dbReference type="NCBI Taxonomy" id="393608"/>
    <lineage>
        <taxon>Eukaryota</taxon>
        <taxon>Viridiplantae</taxon>
        <taxon>Streptophyta</taxon>
        <taxon>Embryophyta</taxon>
        <taxon>Tracheophyta</taxon>
        <taxon>Spermatophyta</taxon>
        <taxon>Magnoliopsida</taxon>
        <taxon>eudicotyledons</taxon>
        <taxon>Gunneridae</taxon>
        <taxon>Pentapetalae</taxon>
        <taxon>Caryophyllales</taxon>
        <taxon>Cactineae</taxon>
        <taxon>Cactaceae</taxon>
        <taxon>Opuntioideae</taxon>
        <taxon>Opuntia</taxon>
    </lineage>
</organism>
<reference evidence="2" key="2">
    <citation type="submission" date="2020-07" db="EMBL/GenBank/DDBJ databases">
        <authorList>
            <person name="Vera ALvarez R."/>
            <person name="Arias-Moreno D.M."/>
            <person name="Jimenez-Jacinto V."/>
            <person name="Jimenez-Bremont J.F."/>
            <person name="Swaminathan K."/>
            <person name="Moose S.P."/>
            <person name="Guerrero-Gonzalez M.L."/>
            <person name="Marino-Ramirez L."/>
            <person name="Landsman D."/>
            <person name="Rodriguez-Kessler M."/>
            <person name="Delgado-Sanchez P."/>
        </authorList>
    </citation>
    <scope>NUCLEOTIDE SEQUENCE</scope>
    <source>
        <tissue evidence="2">Cladode</tissue>
    </source>
</reference>
<evidence type="ECO:0000256" key="1">
    <source>
        <dbReference type="SAM" id="MobiDB-lite"/>
    </source>
</evidence>
<sequence length="100" mass="11406">MVIFSSLTSIPHQAFFIYPQLPPRYMLFHTLGPQHHHQLLPSTFLCINHLPLPNSRLLEIKTNTFNFGAHHPFDEMPPSHPNPNASLPTTDLSNHQPLIP</sequence>
<feature type="compositionally biased region" description="Polar residues" evidence="1">
    <location>
        <begin position="82"/>
        <end position="100"/>
    </location>
</feature>
<name>A0A7C9E3E5_OPUST</name>